<evidence type="ECO:0000313" key="3">
    <source>
        <dbReference type="Proteomes" id="UP001292094"/>
    </source>
</evidence>
<feature type="compositionally biased region" description="Basic residues" evidence="1">
    <location>
        <begin position="1"/>
        <end position="10"/>
    </location>
</feature>
<keyword evidence="3" id="KW-1185">Reference proteome</keyword>
<evidence type="ECO:0000313" key="2">
    <source>
        <dbReference type="EMBL" id="KAK4304143.1"/>
    </source>
</evidence>
<sequence>MWGERRRRIRSGTGERSISRRETRAKGREGKRNGGDTERGSNQLALDRCTDRLTQALLTLPQASFTHPLARFPATHKISCHSTTNSLMIYSLTFQALIHSQALKRNTNLSLTHPLTIMDFTHTL</sequence>
<name>A0AAE1TZ82_9EUCA</name>
<gene>
    <name evidence="2" type="ORF">Pmani_023892</name>
</gene>
<proteinExistence type="predicted"/>
<feature type="compositionally biased region" description="Basic and acidic residues" evidence="1">
    <location>
        <begin position="17"/>
        <end position="39"/>
    </location>
</feature>
<organism evidence="2 3">
    <name type="scientific">Petrolisthes manimaculis</name>
    <dbReference type="NCBI Taxonomy" id="1843537"/>
    <lineage>
        <taxon>Eukaryota</taxon>
        <taxon>Metazoa</taxon>
        <taxon>Ecdysozoa</taxon>
        <taxon>Arthropoda</taxon>
        <taxon>Crustacea</taxon>
        <taxon>Multicrustacea</taxon>
        <taxon>Malacostraca</taxon>
        <taxon>Eumalacostraca</taxon>
        <taxon>Eucarida</taxon>
        <taxon>Decapoda</taxon>
        <taxon>Pleocyemata</taxon>
        <taxon>Anomura</taxon>
        <taxon>Galatheoidea</taxon>
        <taxon>Porcellanidae</taxon>
        <taxon>Petrolisthes</taxon>
    </lineage>
</organism>
<evidence type="ECO:0000256" key="1">
    <source>
        <dbReference type="SAM" id="MobiDB-lite"/>
    </source>
</evidence>
<protein>
    <submittedName>
        <fullName evidence="2">Uncharacterized protein</fullName>
    </submittedName>
</protein>
<reference evidence="2" key="1">
    <citation type="submission" date="2023-11" db="EMBL/GenBank/DDBJ databases">
        <title>Genome assemblies of two species of porcelain crab, Petrolisthes cinctipes and Petrolisthes manimaculis (Anomura: Porcellanidae).</title>
        <authorList>
            <person name="Angst P."/>
        </authorList>
    </citation>
    <scope>NUCLEOTIDE SEQUENCE</scope>
    <source>
        <strain evidence="2">PB745_02</strain>
        <tissue evidence="2">Gill</tissue>
    </source>
</reference>
<accession>A0AAE1TZ82</accession>
<dbReference type="Proteomes" id="UP001292094">
    <property type="component" value="Unassembled WGS sequence"/>
</dbReference>
<dbReference type="AlphaFoldDB" id="A0AAE1TZ82"/>
<feature type="region of interest" description="Disordered" evidence="1">
    <location>
        <begin position="1"/>
        <end position="44"/>
    </location>
</feature>
<dbReference type="EMBL" id="JAWZYT010002470">
    <property type="protein sequence ID" value="KAK4304143.1"/>
    <property type="molecule type" value="Genomic_DNA"/>
</dbReference>
<comment type="caution">
    <text evidence="2">The sequence shown here is derived from an EMBL/GenBank/DDBJ whole genome shotgun (WGS) entry which is preliminary data.</text>
</comment>